<reference evidence="3 4" key="1">
    <citation type="submission" date="2019-10" db="EMBL/GenBank/DDBJ databases">
        <title>Extracellular Electron Transfer in a Candidatus Methanoperedens spp. Enrichment Culture.</title>
        <authorList>
            <person name="Berger S."/>
            <person name="Rangel Shaw D."/>
            <person name="Berben T."/>
            <person name="In 'T Zandt M."/>
            <person name="Frank J."/>
            <person name="Reimann J."/>
            <person name="Jetten M.S.M."/>
            <person name="Welte C.U."/>
        </authorList>
    </citation>
    <scope>NUCLEOTIDE SEQUENCE [LARGE SCALE GENOMIC DNA]</scope>
    <source>
        <strain evidence="3">SB12</strain>
    </source>
</reference>
<organism evidence="3 4">
    <name type="scientific">Leptonema illini</name>
    <dbReference type="NCBI Taxonomy" id="183"/>
    <lineage>
        <taxon>Bacteria</taxon>
        <taxon>Pseudomonadati</taxon>
        <taxon>Spirochaetota</taxon>
        <taxon>Spirochaetia</taxon>
        <taxon>Leptospirales</taxon>
        <taxon>Leptospiraceae</taxon>
        <taxon>Leptonema</taxon>
    </lineage>
</organism>
<evidence type="ECO:0000259" key="2">
    <source>
        <dbReference type="Pfam" id="PF26485"/>
    </source>
</evidence>
<dbReference type="EMBL" id="WBUI01000010">
    <property type="protein sequence ID" value="KAB2932162.1"/>
    <property type="molecule type" value="Genomic_DNA"/>
</dbReference>
<comment type="caution">
    <text evidence="3">The sequence shown here is derived from an EMBL/GenBank/DDBJ whole genome shotgun (WGS) entry which is preliminary data.</text>
</comment>
<evidence type="ECO:0000313" key="3">
    <source>
        <dbReference type="EMBL" id="KAB2932162.1"/>
    </source>
</evidence>
<dbReference type="AlphaFoldDB" id="A0A833H169"/>
<dbReference type="InterPro" id="IPR058469">
    <property type="entry name" value="DUF8156"/>
</dbReference>
<feature type="region of interest" description="Disordered" evidence="1">
    <location>
        <begin position="80"/>
        <end position="117"/>
    </location>
</feature>
<feature type="compositionally biased region" description="Basic and acidic residues" evidence="1">
    <location>
        <begin position="100"/>
        <end position="117"/>
    </location>
</feature>
<gene>
    <name evidence="3" type="ORF">F9K24_11200</name>
</gene>
<name>A0A833H169_9LEPT</name>
<protein>
    <recommendedName>
        <fullName evidence="2">DUF8156 domain-containing protein</fullName>
    </recommendedName>
</protein>
<feature type="compositionally biased region" description="Low complexity" evidence="1">
    <location>
        <begin position="88"/>
        <end position="99"/>
    </location>
</feature>
<dbReference type="Pfam" id="PF26485">
    <property type="entry name" value="DUF8156"/>
    <property type="match status" value="1"/>
</dbReference>
<accession>A0A833H169</accession>
<sequence length="117" mass="13441">MGRTVAAYSWQLEKVRDRFRKFRASLRREDQHLFDDLMLYAKLHVQAGVMAAFPNPSDPVMLSILIEQQRQLSRMKRELQRLKDSLKSSEGSSPGSSEVSAERSSVEENRLEDATDV</sequence>
<evidence type="ECO:0000256" key="1">
    <source>
        <dbReference type="SAM" id="MobiDB-lite"/>
    </source>
</evidence>
<proteinExistence type="predicted"/>
<feature type="domain" description="DUF8156" evidence="2">
    <location>
        <begin position="1"/>
        <end position="98"/>
    </location>
</feature>
<dbReference type="Proteomes" id="UP000460298">
    <property type="component" value="Unassembled WGS sequence"/>
</dbReference>
<evidence type="ECO:0000313" key="4">
    <source>
        <dbReference type="Proteomes" id="UP000460298"/>
    </source>
</evidence>